<gene>
    <name evidence="6" type="primary">hslO</name>
    <name evidence="7" type="ORF">FVE67_03650</name>
</gene>
<name>A0A6H1WS37_9BACT</name>
<dbReference type="PANTHER" id="PTHR30111:SF1">
    <property type="entry name" value="33 KDA CHAPERONIN"/>
    <property type="match status" value="1"/>
</dbReference>
<dbReference type="InterPro" id="IPR016153">
    <property type="entry name" value="Heat_shock_Hsp33_N"/>
</dbReference>
<dbReference type="Pfam" id="PF01430">
    <property type="entry name" value="HSP33"/>
    <property type="match status" value="1"/>
</dbReference>
<keyword evidence="3 6" id="KW-1015">Disulfide bond</keyword>
<dbReference type="CDD" id="cd00498">
    <property type="entry name" value="Hsp33"/>
    <property type="match status" value="1"/>
</dbReference>
<dbReference type="PANTHER" id="PTHR30111">
    <property type="entry name" value="33 KDA CHAPERONIN"/>
    <property type="match status" value="1"/>
</dbReference>
<evidence type="ECO:0000313" key="8">
    <source>
        <dbReference type="Proteomes" id="UP000501253"/>
    </source>
</evidence>
<dbReference type="Proteomes" id="UP000501253">
    <property type="component" value="Chromosome"/>
</dbReference>
<accession>A0A6H1WS37</accession>
<keyword evidence="2 6" id="KW-0862">Zinc</keyword>
<dbReference type="GO" id="GO:0042026">
    <property type="term" value="P:protein refolding"/>
    <property type="evidence" value="ECO:0007669"/>
    <property type="project" value="TreeGrafter"/>
</dbReference>
<dbReference type="Gene3D" id="3.55.30.10">
    <property type="entry name" value="Hsp33 domain"/>
    <property type="match status" value="1"/>
</dbReference>
<protein>
    <recommendedName>
        <fullName evidence="6">33 kDa chaperonin</fullName>
    </recommendedName>
    <alternativeName>
        <fullName evidence="6">Heat shock protein 33 homolog</fullName>
        <shortName evidence="6">HSP33</shortName>
    </alternativeName>
</protein>
<comment type="similarity">
    <text evidence="6">Belongs to the HSP33 family.</text>
</comment>
<dbReference type="InterPro" id="IPR016154">
    <property type="entry name" value="Heat_shock_Hsp33_C"/>
</dbReference>
<dbReference type="GO" id="GO:0051082">
    <property type="term" value="F:unfolded protein binding"/>
    <property type="evidence" value="ECO:0007669"/>
    <property type="project" value="UniProtKB-UniRule"/>
</dbReference>
<organism evidence="7 8">
    <name type="scientific">Thermosulfurimonas marina</name>
    <dbReference type="NCBI Taxonomy" id="2047767"/>
    <lineage>
        <taxon>Bacteria</taxon>
        <taxon>Pseudomonadati</taxon>
        <taxon>Thermodesulfobacteriota</taxon>
        <taxon>Thermodesulfobacteria</taxon>
        <taxon>Thermodesulfobacteriales</taxon>
        <taxon>Thermodesulfobacteriaceae</taxon>
        <taxon>Thermosulfurimonas</taxon>
    </lineage>
</organism>
<dbReference type="SUPFAM" id="SSF64397">
    <property type="entry name" value="Hsp33 domain"/>
    <property type="match status" value="1"/>
</dbReference>
<evidence type="ECO:0000256" key="6">
    <source>
        <dbReference type="HAMAP-Rule" id="MF_00117"/>
    </source>
</evidence>
<dbReference type="AlphaFoldDB" id="A0A6H1WS37"/>
<keyword evidence="4 6" id="KW-0143">Chaperone</keyword>
<dbReference type="SUPFAM" id="SSF118352">
    <property type="entry name" value="HSP33 redox switch-like"/>
    <property type="match status" value="1"/>
</dbReference>
<dbReference type="Gene3D" id="3.90.1280.10">
    <property type="entry name" value="HSP33 redox switch-like"/>
    <property type="match status" value="1"/>
</dbReference>
<dbReference type="InterPro" id="IPR000397">
    <property type="entry name" value="Heat_shock_Hsp33"/>
</dbReference>
<dbReference type="PIRSF" id="PIRSF005261">
    <property type="entry name" value="Heat_shock_Hsp33"/>
    <property type="match status" value="1"/>
</dbReference>
<evidence type="ECO:0000256" key="3">
    <source>
        <dbReference type="ARBA" id="ARBA00023157"/>
    </source>
</evidence>
<comment type="PTM">
    <text evidence="6">Under oxidizing conditions two disulfide bonds are formed involving the reactive cysteines. Under reducing conditions zinc is bound to the reactive cysteines and the protein is inactive.</text>
</comment>
<dbReference type="RefSeq" id="WP_168719300.1">
    <property type="nucleotide sequence ID" value="NZ_CP042909.1"/>
</dbReference>
<dbReference type="HAMAP" id="MF_00117">
    <property type="entry name" value="HslO"/>
    <property type="match status" value="1"/>
</dbReference>
<keyword evidence="8" id="KW-1185">Reference proteome</keyword>
<dbReference type="NCBIfam" id="NF001033">
    <property type="entry name" value="PRK00114.1"/>
    <property type="match status" value="1"/>
</dbReference>
<comment type="function">
    <text evidence="6">Redox regulated molecular chaperone. Protects both thermally unfolding and oxidatively damaged proteins from irreversible aggregation. Plays an important role in the bacterial defense system toward oxidative stress.</text>
</comment>
<reference evidence="7 8" key="1">
    <citation type="submission" date="2019-08" db="EMBL/GenBank/DDBJ databases">
        <title>Complete genome sequence of Thermosulfurimonas marina SU872T, an anaerobic thermophilic chemolithoautotrophic bacterium isolated from a shallow marine hydrothermal vent.</title>
        <authorList>
            <person name="Allioux M."/>
            <person name="Jebbar M."/>
            <person name="Slobodkina G."/>
            <person name="Slobodkin A."/>
            <person name="Moalic Y."/>
            <person name="Frolova A."/>
            <person name="Shao Z."/>
            <person name="Alain K."/>
        </authorList>
    </citation>
    <scope>NUCLEOTIDE SEQUENCE [LARGE SCALE GENOMIC DNA]</scope>
    <source>
        <strain evidence="7 8">SU872</strain>
    </source>
</reference>
<evidence type="ECO:0000313" key="7">
    <source>
        <dbReference type="EMBL" id="QJA05946.1"/>
    </source>
</evidence>
<proteinExistence type="inferred from homology"/>
<comment type="subcellular location">
    <subcellularLocation>
        <location evidence="6">Cytoplasm</location>
    </subcellularLocation>
</comment>
<dbReference type="KEGG" id="tmai:FVE67_03650"/>
<dbReference type="GO" id="GO:0044183">
    <property type="term" value="F:protein folding chaperone"/>
    <property type="evidence" value="ECO:0007669"/>
    <property type="project" value="TreeGrafter"/>
</dbReference>
<evidence type="ECO:0000256" key="1">
    <source>
        <dbReference type="ARBA" id="ARBA00022490"/>
    </source>
</evidence>
<keyword evidence="1 6" id="KW-0963">Cytoplasm</keyword>
<evidence type="ECO:0000256" key="4">
    <source>
        <dbReference type="ARBA" id="ARBA00023186"/>
    </source>
</evidence>
<keyword evidence="5 6" id="KW-0676">Redox-active center</keyword>
<feature type="disulfide bond" description="Redox-active" evidence="6">
    <location>
        <begin position="266"/>
        <end position="269"/>
    </location>
</feature>
<sequence>MAYVVRGLAREGSFRVFAVECREVVEEVRRLQGLSPTATAALGRALAGVALLAADLKTGRVMLQINGGGPLGEILAEGDAEGNLRGMVQHPWVHPEPRGGKLSVGEAVGKQGFLSVIRDLGLKEPYQGSVPLVSGEIAQDLAYYLTVSEQIPSAVALGVLVEVDGSVKEAGGFLVQRMPGASEEDLRAAEEAISKAGMVTQLLSQGLSPEDILEKLFPGRVEILEKREVRFRCRCSRERVENALAALGREELLKLIEKNEPARVTCHFCRQEYEVPLEDLRRLLSELEKPH</sequence>
<dbReference type="EMBL" id="CP042909">
    <property type="protein sequence ID" value="QJA05946.1"/>
    <property type="molecule type" value="Genomic_DNA"/>
</dbReference>
<dbReference type="GO" id="GO:0005737">
    <property type="term" value="C:cytoplasm"/>
    <property type="evidence" value="ECO:0007669"/>
    <property type="project" value="UniProtKB-SubCell"/>
</dbReference>
<evidence type="ECO:0000256" key="2">
    <source>
        <dbReference type="ARBA" id="ARBA00022833"/>
    </source>
</evidence>
<evidence type="ECO:0000256" key="5">
    <source>
        <dbReference type="ARBA" id="ARBA00023284"/>
    </source>
</evidence>
<feature type="disulfide bond" description="Redox-active" evidence="6">
    <location>
        <begin position="233"/>
        <end position="235"/>
    </location>
</feature>